<dbReference type="InterPro" id="IPR029058">
    <property type="entry name" value="AB_hydrolase_fold"/>
</dbReference>
<reference evidence="3 4" key="2">
    <citation type="submission" date="2018-03" db="EMBL/GenBank/DDBJ databases">
        <authorList>
            <person name="Keele B.F."/>
        </authorList>
    </citation>
    <scope>NUCLEOTIDE SEQUENCE [LARGE SCALE GENOMIC DNA]</scope>
    <source>
        <strain evidence="3 4">CCALA 016</strain>
    </source>
</reference>
<dbReference type="OrthoDB" id="9776685at2"/>
<dbReference type="InterPro" id="IPR022742">
    <property type="entry name" value="Hydrolase_4"/>
</dbReference>
<keyword evidence="1" id="KW-0812">Transmembrane</keyword>
<dbReference type="Pfam" id="PF12146">
    <property type="entry name" value="Hydrolase_4"/>
    <property type="match status" value="1"/>
</dbReference>
<evidence type="ECO:0000256" key="1">
    <source>
        <dbReference type="SAM" id="Phobius"/>
    </source>
</evidence>
<accession>A0A2T1LZT6</accession>
<protein>
    <submittedName>
        <fullName evidence="3">Phospholipase</fullName>
    </submittedName>
</protein>
<dbReference type="RefSeq" id="WP_106456374.1">
    <property type="nucleotide sequence ID" value="NZ_PXOH01000006.1"/>
</dbReference>
<dbReference type="Gene3D" id="3.40.50.1820">
    <property type="entry name" value="alpha/beta hydrolase"/>
    <property type="match status" value="1"/>
</dbReference>
<keyword evidence="1" id="KW-1133">Transmembrane helix</keyword>
<comment type="caution">
    <text evidence="3">The sequence shown here is derived from an EMBL/GenBank/DDBJ whole genome shotgun (WGS) entry which is preliminary data.</text>
</comment>
<dbReference type="PANTHER" id="PTHR12277">
    <property type="entry name" value="ALPHA/BETA HYDROLASE DOMAIN-CONTAINING PROTEIN"/>
    <property type="match status" value="1"/>
</dbReference>
<dbReference type="Proteomes" id="UP000239001">
    <property type="component" value="Unassembled WGS sequence"/>
</dbReference>
<reference evidence="3 4" key="1">
    <citation type="submission" date="2018-03" db="EMBL/GenBank/DDBJ databases">
        <title>The ancient ancestry and fast evolution of plastids.</title>
        <authorList>
            <person name="Moore K.R."/>
            <person name="Magnabosco C."/>
            <person name="Momper L."/>
            <person name="Gold D.A."/>
            <person name="Bosak T."/>
            <person name="Fournier G.P."/>
        </authorList>
    </citation>
    <scope>NUCLEOTIDE SEQUENCE [LARGE SCALE GENOMIC DNA]</scope>
    <source>
        <strain evidence="3 4">CCALA 016</strain>
    </source>
</reference>
<keyword evidence="4" id="KW-1185">Reference proteome</keyword>
<dbReference type="InterPro" id="IPR000073">
    <property type="entry name" value="AB_hydrolase_1"/>
</dbReference>
<evidence type="ECO:0000313" key="3">
    <source>
        <dbReference type="EMBL" id="PSF37934.1"/>
    </source>
</evidence>
<proteinExistence type="predicted"/>
<dbReference type="AlphaFoldDB" id="A0A2T1LZT6"/>
<dbReference type="EMBL" id="PXOH01000006">
    <property type="protein sequence ID" value="PSF37934.1"/>
    <property type="molecule type" value="Genomic_DNA"/>
</dbReference>
<dbReference type="SUPFAM" id="SSF53474">
    <property type="entry name" value="alpha/beta-Hydrolases"/>
    <property type="match status" value="1"/>
</dbReference>
<keyword evidence="1" id="KW-0472">Membrane</keyword>
<feature type="domain" description="Serine aminopeptidase S33" evidence="2">
    <location>
        <begin position="81"/>
        <end position="198"/>
    </location>
</feature>
<evidence type="ECO:0000313" key="4">
    <source>
        <dbReference type="Proteomes" id="UP000239001"/>
    </source>
</evidence>
<feature type="transmembrane region" description="Helical" evidence="1">
    <location>
        <begin position="6"/>
        <end position="31"/>
    </location>
</feature>
<name>A0A2T1LZT6_9CHRO</name>
<organism evidence="3 4">
    <name type="scientific">Aphanothece hegewaldii CCALA 016</name>
    <dbReference type="NCBI Taxonomy" id="2107694"/>
    <lineage>
        <taxon>Bacteria</taxon>
        <taxon>Bacillati</taxon>
        <taxon>Cyanobacteriota</taxon>
        <taxon>Cyanophyceae</taxon>
        <taxon>Oscillatoriophycideae</taxon>
        <taxon>Chroococcales</taxon>
        <taxon>Aphanothecaceae</taxon>
        <taxon>Aphanothece</taxon>
    </lineage>
</organism>
<sequence>MTTHILLKFLLTGVSVGFAAYLLLCILIYLIQNRLIFVPSLKLETTPKDLELSYEDVWIGVRNWNGKIERLHGWWIPGSSEDVLLYFHGNGGNISYNLGNAYQLHQLGFSVLMIDYRGYGKSEGKFPTEAEVYRDAQAAWNYLTLERGIAAQQIYLYGHSLGGAIAIDLAIRQPFCAGVIVDNTFTSMRDMAMYQPVYRFFPADLILNQRFDNLSKLKLLRVPLLLLHGTEDRLVPPSMSQVLYESATVPKKLLLVPYAGHNNLLAVAGEEFNRVVREFQIIARKKPRLPKIS</sequence>
<dbReference type="PRINTS" id="PR00111">
    <property type="entry name" value="ABHYDROLASE"/>
</dbReference>
<evidence type="ECO:0000259" key="2">
    <source>
        <dbReference type="Pfam" id="PF12146"/>
    </source>
</evidence>
<gene>
    <name evidence="3" type="ORF">C7H19_08135</name>
</gene>
<dbReference type="PANTHER" id="PTHR12277:SF81">
    <property type="entry name" value="PROTEIN ABHD13"/>
    <property type="match status" value="1"/>
</dbReference>